<dbReference type="Gene3D" id="3.10.20.90">
    <property type="entry name" value="Phosphatidylinositol 3-kinase Catalytic Subunit, Chain A, domain 1"/>
    <property type="match status" value="1"/>
</dbReference>
<proteinExistence type="predicted"/>
<keyword evidence="1" id="KW-0812">Transmembrane</keyword>
<evidence type="ECO:0000313" key="4">
    <source>
        <dbReference type="Proteomes" id="UP000315759"/>
    </source>
</evidence>
<accession>A0A544VRT6</accession>
<sequence>MDAAGAGLVPFVRGRNCRCECVSEAVTVSEVLVSKVCVQADRDGDPVAVDVVLPSGTPVAELLPTIVGLVDAPTPTDGAARRWRLQRASGVPLDESMSLSANGVRDGELVILDVDAAPALGPVRHAAYQHVAGAPRVGPWGDAWIPGAVGLFVTTVAALALASTAGSDGATTNAVVCATAAAAVAVLAAVTGYSTTSSVGVVALACAAGFLVVPSGPAAPNVFLAAAAALSAALLMLRLSGRTSPALVAIAAVSLLTAVVTVAALPLTVVGAALSTSALALLGLAPRVSMVTAGLGPDRWHGDLAASAGHAILSGLVAGAATGAAAGAVVVAVAGHPGAAPFTGLVALVLVLRCRTHADADRRISLTAGGLVAVVAGACALLNARPGSVVPVAAALVVVGLLAMRRPGGGATVARMLGHLEYAALVAVVPAACWVGGAYTALGLP</sequence>
<name>A0A544VRT6_9MYCO</name>
<feature type="transmembrane region" description="Helical" evidence="1">
    <location>
        <begin position="364"/>
        <end position="383"/>
    </location>
</feature>
<feature type="transmembrane region" description="Helical" evidence="1">
    <location>
        <begin position="143"/>
        <end position="164"/>
    </location>
</feature>
<feature type="transmembrane region" description="Helical" evidence="1">
    <location>
        <begin position="170"/>
        <end position="190"/>
    </location>
</feature>
<dbReference type="Proteomes" id="UP000315759">
    <property type="component" value="Unassembled WGS sequence"/>
</dbReference>
<dbReference type="EMBL" id="VIFX01000062">
    <property type="protein sequence ID" value="TQR82704.1"/>
    <property type="molecule type" value="Genomic_DNA"/>
</dbReference>
<feature type="transmembrane region" description="Helical" evidence="1">
    <location>
        <begin position="222"/>
        <end position="239"/>
    </location>
</feature>
<feature type="transmembrane region" description="Helical" evidence="1">
    <location>
        <begin position="334"/>
        <end position="352"/>
    </location>
</feature>
<evidence type="ECO:0000313" key="3">
    <source>
        <dbReference type="EMBL" id="TQR82704.1"/>
    </source>
</evidence>
<feature type="domain" description="EccD-like transmembrane" evidence="2">
    <location>
        <begin position="306"/>
        <end position="442"/>
    </location>
</feature>
<keyword evidence="1" id="KW-0472">Membrane</keyword>
<keyword evidence="4" id="KW-1185">Reference proteome</keyword>
<evidence type="ECO:0000256" key="1">
    <source>
        <dbReference type="SAM" id="Phobius"/>
    </source>
</evidence>
<dbReference type="InterPro" id="IPR024962">
    <property type="entry name" value="YukD-like"/>
</dbReference>
<feature type="transmembrane region" description="Helical" evidence="1">
    <location>
        <begin position="420"/>
        <end position="442"/>
    </location>
</feature>
<dbReference type="Pfam" id="PF08817">
    <property type="entry name" value="YukD"/>
    <property type="match status" value="1"/>
</dbReference>
<comment type="caution">
    <text evidence="3">The sequence shown here is derived from an EMBL/GenBank/DDBJ whole genome shotgun (WGS) entry which is preliminary data.</text>
</comment>
<feature type="transmembrane region" description="Helical" evidence="1">
    <location>
        <begin position="308"/>
        <end position="328"/>
    </location>
</feature>
<organism evidence="3 4">
    <name type="scientific">Mycolicibacterium hodleri</name>
    <dbReference type="NCBI Taxonomy" id="49897"/>
    <lineage>
        <taxon>Bacteria</taxon>
        <taxon>Bacillati</taxon>
        <taxon>Actinomycetota</taxon>
        <taxon>Actinomycetes</taxon>
        <taxon>Mycobacteriales</taxon>
        <taxon>Mycobacteriaceae</taxon>
        <taxon>Mycolicibacterium</taxon>
    </lineage>
</organism>
<feature type="transmembrane region" description="Helical" evidence="1">
    <location>
        <begin position="389"/>
        <end position="408"/>
    </location>
</feature>
<evidence type="ECO:0000259" key="2">
    <source>
        <dbReference type="Pfam" id="PF19053"/>
    </source>
</evidence>
<feature type="transmembrane region" description="Helical" evidence="1">
    <location>
        <begin position="246"/>
        <end position="267"/>
    </location>
</feature>
<dbReference type="AlphaFoldDB" id="A0A544VRT6"/>
<gene>
    <name evidence="3" type="ORF">D8S82_30630</name>
</gene>
<protein>
    <recommendedName>
        <fullName evidence="2">EccD-like transmembrane domain-containing protein</fullName>
    </recommendedName>
</protein>
<reference evidence="3 4" key="1">
    <citation type="submission" date="2018-10" db="EMBL/GenBank/DDBJ databases">
        <title>Draft genome of Mycobacterium hodleri strain B.</title>
        <authorList>
            <person name="Amande T.J."/>
            <person name="Mcgenity T.J."/>
        </authorList>
    </citation>
    <scope>NUCLEOTIDE SEQUENCE [LARGE SCALE GENOMIC DNA]</scope>
    <source>
        <strain evidence="3 4">B</strain>
    </source>
</reference>
<dbReference type="Pfam" id="PF19053">
    <property type="entry name" value="EccD"/>
    <property type="match status" value="1"/>
</dbReference>
<feature type="transmembrane region" description="Helical" evidence="1">
    <location>
        <begin position="273"/>
        <end position="296"/>
    </location>
</feature>
<keyword evidence="1" id="KW-1133">Transmembrane helix</keyword>
<dbReference type="InterPro" id="IPR044049">
    <property type="entry name" value="EccD_transm"/>
</dbReference>